<keyword evidence="1" id="KW-0175">Coiled coil</keyword>
<dbReference type="InterPro" id="IPR019557">
    <property type="entry name" value="AminoTfrase-like_pln_mobile"/>
</dbReference>
<name>A0A7J7N5B4_9MAGN</name>
<dbReference type="GO" id="GO:0010073">
    <property type="term" value="P:meristem maintenance"/>
    <property type="evidence" value="ECO:0007669"/>
    <property type="project" value="InterPro"/>
</dbReference>
<evidence type="ECO:0000313" key="4">
    <source>
        <dbReference type="EMBL" id="KAF6162391.1"/>
    </source>
</evidence>
<evidence type="ECO:0000256" key="1">
    <source>
        <dbReference type="SAM" id="Coils"/>
    </source>
</evidence>
<dbReference type="AlphaFoldDB" id="A0A7J7N5B4"/>
<sequence>MPPKGIGKLPTTRGRKIVPTAFLRKRLNEERDDPSHPNYNNPPRVPAKRRKTRLTRVPLRDSSISGSLPRVSVTSEEEFSSTSDSQGESAEDFRGEDPGTLETQSSTDCFPYIEDKYLPSTKVLPERNSEQDAGENCPRDPSLLASFAAHRAKALVLGQSFGGAWERVQNIVNVWGLGRIGAISYKHFNSALITAFTEWWHPKTNSFHFKWREMTITLEDVSRLIRLRVDGDLIVVKGAWGALAVKEMWRKCMYLPDSVYPNLKVGGQGISLSLKKMEDLFAGKVGTNVHDSASASSIRLSSRMVGKAYMLYILGSFLFPTKKGTDVSIKYLSFFQDQHVSKPWSWGAATLAHLYYNLGASSKVNAKGLVCCTTLLEVIFDPYVEKREDKHMFEEVASFTVSFTKLCPDAINLAEDDDYDDERDEVPQNQNEGGGGPVEVVEDPARSVLVQKLEAKTLECETNKKLLKDLALECESTKKILEDQRLECESNKKLVEDLRMQLAAKVNETETLGKINDKLMEEVYVHQIEVPLPGVWRLALKGAIEGGDFEDPEDPTYEKLGRQFTKLLTIAQKGPKGEYEDDIILSGRGEYQEMIDSRDGNTAFKVAASYAYQSQIKFSNVKVSLCALMTKKPSYWKGIFSQRLNVACNDLRERRYGTLQQAFKFDAVFVEYLYMGHLLATYYEKVVIFISNKEALMFLPLFWPKVNNKITKDKRFENILVDSTKYWWVGMTSDENFVKLKTKYQSPIPSLSSLWWAHVKLNILDAFVKQCMKNYFDAPNEVWMKLMKNNNVNSLDYSLNDLILC</sequence>
<dbReference type="InterPro" id="IPR044824">
    <property type="entry name" value="MAIN-like"/>
</dbReference>
<dbReference type="PANTHER" id="PTHR46033:SF8">
    <property type="entry name" value="PROTEIN MAINTENANCE OF MERISTEMS-LIKE"/>
    <property type="match status" value="1"/>
</dbReference>
<feature type="coiled-coil region" evidence="1">
    <location>
        <begin position="467"/>
        <end position="501"/>
    </location>
</feature>
<feature type="compositionally biased region" description="Basic and acidic residues" evidence="2">
    <location>
        <begin position="26"/>
        <end position="35"/>
    </location>
</feature>
<keyword evidence="5" id="KW-1185">Reference proteome</keyword>
<feature type="region of interest" description="Disordered" evidence="2">
    <location>
        <begin position="417"/>
        <end position="441"/>
    </location>
</feature>
<dbReference type="EMBL" id="JACGCM010001038">
    <property type="protein sequence ID" value="KAF6162391.1"/>
    <property type="molecule type" value="Genomic_DNA"/>
</dbReference>
<gene>
    <name evidence="4" type="ORF">GIB67_012539</name>
</gene>
<organism evidence="4 5">
    <name type="scientific">Kingdonia uniflora</name>
    <dbReference type="NCBI Taxonomy" id="39325"/>
    <lineage>
        <taxon>Eukaryota</taxon>
        <taxon>Viridiplantae</taxon>
        <taxon>Streptophyta</taxon>
        <taxon>Embryophyta</taxon>
        <taxon>Tracheophyta</taxon>
        <taxon>Spermatophyta</taxon>
        <taxon>Magnoliopsida</taxon>
        <taxon>Ranunculales</taxon>
        <taxon>Circaeasteraceae</taxon>
        <taxon>Kingdonia</taxon>
    </lineage>
</organism>
<dbReference type="PANTHER" id="PTHR46033">
    <property type="entry name" value="PROTEIN MAIN-LIKE 2"/>
    <property type="match status" value="1"/>
</dbReference>
<dbReference type="Pfam" id="PF10536">
    <property type="entry name" value="PMD"/>
    <property type="match status" value="1"/>
</dbReference>
<comment type="caution">
    <text evidence="4">The sequence shown here is derived from an EMBL/GenBank/DDBJ whole genome shotgun (WGS) entry which is preliminary data.</text>
</comment>
<feature type="region of interest" description="Disordered" evidence="2">
    <location>
        <begin position="25"/>
        <end position="106"/>
    </location>
</feature>
<protein>
    <recommendedName>
        <fullName evidence="3">Aminotransferase-like plant mobile domain-containing protein</fullName>
    </recommendedName>
</protein>
<accession>A0A7J7N5B4</accession>
<feature type="domain" description="Aminotransferase-like plant mobile" evidence="3">
    <location>
        <begin position="184"/>
        <end position="378"/>
    </location>
</feature>
<dbReference type="Proteomes" id="UP000541444">
    <property type="component" value="Unassembled WGS sequence"/>
</dbReference>
<feature type="region of interest" description="Disordered" evidence="2">
    <location>
        <begin position="1"/>
        <end position="20"/>
    </location>
</feature>
<proteinExistence type="predicted"/>
<evidence type="ECO:0000256" key="2">
    <source>
        <dbReference type="SAM" id="MobiDB-lite"/>
    </source>
</evidence>
<evidence type="ECO:0000313" key="5">
    <source>
        <dbReference type="Proteomes" id="UP000541444"/>
    </source>
</evidence>
<reference evidence="4 5" key="1">
    <citation type="journal article" date="2020" name="IScience">
        <title>Genome Sequencing of the Endangered Kingdonia uniflora (Circaeasteraceae, Ranunculales) Reveals Potential Mechanisms of Evolutionary Specialization.</title>
        <authorList>
            <person name="Sun Y."/>
            <person name="Deng T."/>
            <person name="Zhang A."/>
            <person name="Moore M.J."/>
            <person name="Landis J.B."/>
            <person name="Lin N."/>
            <person name="Zhang H."/>
            <person name="Zhang X."/>
            <person name="Huang J."/>
            <person name="Zhang X."/>
            <person name="Sun H."/>
            <person name="Wang H."/>
        </authorList>
    </citation>
    <scope>NUCLEOTIDE SEQUENCE [LARGE SCALE GENOMIC DNA]</scope>
    <source>
        <strain evidence="4">TB1705</strain>
        <tissue evidence="4">Leaf</tissue>
    </source>
</reference>
<evidence type="ECO:0000259" key="3">
    <source>
        <dbReference type="Pfam" id="PF10536"/>
    </source>
</evidence>